<dbReference type="Proteomes" id="UP001253595">
    <property type="component" value="Unassembled WGS sequence"/>
</dbReference>
<dbReference type="PROSITE" id="PS00379">
    <property type="entry name" value="CDP_ALCOHOL_P_TRANSF"/>
    <property type="match status" value="1"/>
</dbReference>
<dbReference type="GO" id="GO:0008444">
    <property type="term" value="F:CDP-diacylglycerol-glycerol-3-phosphate 3-phosphatidyltransferase activity"/>
    <property type="evidence" value="ECO:0007669"/>
    <property type="project" value="UniProtKB-EC"/>
</dbReference>
<dbReference type="Gene3D" id="1.20.120.1760">
    <property type="match status" value="1"/>
</dbReference>
<evidence type="ECO:0000256" key="1">
    <source>
        <dbReference type="ARBA" id="ARBA00022679"/>
    </source>
</evidence>
<reference evidence="4 5" key="1">
    <citation type="submission" date="2023-07" db="EMBL/GenBank/DDBJ databases">
        <title>Sorghum-associated microbial communities from plants grown in Nebraska, USA.</title>
        <authorList>
            <person name="Schachtman D."/>
        </authorList>
    </citation>
    <scope>NUCLEOTIDE SEQUENCE [LARGE SCALE GENOMIC DNA]</scope>
    <source>
        <strain evidence="4 5">BE190</strain>
    </source>
</reference>
<feature type="transmembrane region" description="Helical" evidence="3">
    <location>
        <begin position="333"/>
        <end position="354"/>
    </location>
</feature>
<protein>
    <submittedName>
        <fullName evidence="4">CDP-diacylglycerol--glycerol-3-phosphate 3-phosphatidyltransferase</fullName>
        <ecNumber evidence="4">2.7.8.5</ecNumber>
    </submittedName>
</protein>
<feature type="transmembrane region" description="Helical" evidence="3">
    <location>
        <begin position="36"/>
        <end position="54"/>
    </location>
</feature>
<dbReference type="InterPro" id="IPR000462">
    <property type="entry name" value="CDP-OH_P_trans"/>
</dbReference>
<sequence>MLQPIKRETQAIGILGIALLIVAAIGIHQFTHLNAGQWYLFAMALWMFVGWQLWRRLDLNRVSAQDALYPTLGLANHLSILRGGLIALTGGFLFQPQATGLMAWIPGVLYCIAAILDRMDGYVARRSKHTSLLGNELDTVYDALGLLVAPLLAVGYGKLHWSFLLVSAAYYVFVWGLYWRRMHHLPVYPLMPSMLRRTLAGFQMGFVAFILLPCFHAPLTMIIGIAFMLPILLGFIVDWLIVSGRIPATATTQQAFNHLVLFSHNIFQPLLRASVLIATVLFIFNGNSLSSIWASGLLIIAGATLVGLVGRVCALALLVLITLLHGDKQIDGIITVIIFSSVWLMLLGTGRFSLWQWDDRWVNRRDGEEQS</sequence>
<feature type="transmembrane region" description="Helical" evidence="3">
    <location>
        <begin position="292"/>
        <end position="321"/>
    </location>
</feature>
<evidence type="ECO:0000256" key="3">
    <source>
        <dbReference type="SAM" id="Phobius"/>
    </source>
</evidence>
<feature type="transmembrane region" description="Helical" evidence="3">
    <location>
        <begin position="161"/>
        <end position="179"/>
    </location>
</feature>
<feature type="transmembrane region" description="Helical" evidence="3">
    <location>
        <begin position="74"/>
        <end position="94"/>
    </location>
</feature>
<dbReference type="InterPro" id="IPR043130">
    <property type="entry name" value="CDP-OH_PTrfase_TM_dom"/>
</dbReference>
<dbReference type="InterPro" id="IPR048254">
    <property type="entry name" value="CDP_ALCOHOL_P_TRANSF_CS"/>
</dbReference>
<evidence type="ECO:0000313" key="5">
    <source>
        <dbReference type="Proteomes" id="UP001253595"/>
    </source>
</evidence>
<keyword evidence="3" id="KW-1133">Transmembrane helix</keyword>
<accession>A0ABU1UYJ0</accession>
<keyword evidence="1 2" id="KW-0808">Transferase</keyword>
<dbReference type="RefSeq" id="WP_310072373.1">
    <property type="nucleotide sequence ID" value="NZ_JAVDVX010000003.1"/>
</dbReference>
<keyword evidence="5" id="KW-1185">Reference proteome</keyword>
<gene>
    <name evidence="4" type="ORF">J2X05_002242</name>
</gene>
<evidence type="ECO:0000256" key="2">
    <source>
        <dbReference type="RuleBase" id="RU003750"/>
    </source>
</evidence>
<keyword evidence="3" id="KW-0472">Membrane</keyword>
<feature type="transmembrane region" description="Helical" evidence="3">
    <location>
        <begin position="199"/>
        <end position="219"/>
    </location>
</feature>
<comment type="similarity">
    <text evidence="2">Belongs to the CDP-alcohol phosphatidyltransferase class-I family.</text>
</comment>
<dbReference type="EC" id="2.7.8.5" evidence="4"/>
<feature type="transmembrane region" description="Helical" evidence="3">
    <location>
        <begin position="12"/>
        <end position="30"/>
    </location>
</feature>
<comment type="caution">
    <text evidence="4">The sequence shown here is derived from an EMBL/GenBank/DDBJ whole genome shotgun (WGS) entry which is preliminary data.</text>
</comment>
<feature type="transmembrane region" description="Helical" evidence="3">
    <location>
        <begin position="100"/>
        <end position="116"/>
    </location>
</feature>
<dbReference type="EMBL" id="JAVDVX010000003">
    <property type="protein sequence ID" value="MDR7090220.1"/>
    <property type="molecule type" value="Genomic_DNA"/>
</dbReference>
<proteinExistence type="inferred from homology"/>
<feature type="transmembrane region" description="Helical" evidence="3">
    <location>
        <begin position="225"/>
        <end position="248"/>
    </location>
</feature>
<organism evidence="4 5">
    <name type="scientific">Cellvibrio fibrivorans</name>
    <dbReference type="NCBI Taxonomy" id="126350"/>
    <lineage>
        <taxon>Bacteria</taxon>
        <taxon>Pseudomonadati</taxon>
        <taxon>Pseudomonadota</taxon>
        <taxon>Gammaproteobacteria</taxon>
        <taxon>Cellvibrionales</taxon>
        <taxon>Cellvibrionaceae</taxon>
        <taxon>Cellvibrio</taxon>
    </lineage>
</organism>
<name>A0ABU1UYJ0_9GAMM</name>
<evidence type="ECO:0000313" key="4">
    <source>
        <dbReference type="EMBL" id="MDR7090220.1"/>
    </source>
</evidence>
<dbReference type="Pfam" id="PF01066">
    <property type="entry name" value="CDP-OH_P_transf"/>
    <property type="match status" value="1"/>
</dbReference>
<feature type="transmembrane region" description="Helical" evidence="3">
    <location>
        <begin position="269"/>
        <end position="286"/>
    </location>
</feature>
<keyword evidence="3" id="KW-0812">Transmembrane</keyword>